<dbReference type="OrthoDB" id="10527914at2759"/>
<proteinExistence type="predicted"/>
<feature type="compositionally biased region" description="Polar residues" evidence="1">
    <location>
        <begin position="534"/>
        <end position="543"/>
    </location>
</feature>
<gene>
    <name evidence="3" type="ORF">PLEOSDRAFT_169887</name>
</gene>
<reference evidence="4" key="1">
    <citation type="journal article" date="2014" name="Proc. Natl. Acad. Sci. U.S.A.">
        <title>Extensive sampling of basidiomycete genomes demonstrates inadequacy of the white-rot/brown-rot paradigm for wood decay fungi.</title>
        <authorList>
            <person name="Riley R."/>
            <person name="Salamov A.A."/>
            <person name="Brown D.W."/>
            <person name="Nagy L.G."/>
            <person name="Floudas D."/>
            <person name="Held B.W."/>
            <person name="Levasseur A."/>
            <person name="Lombard V."/>
            <person name="Morin E."/>
            <person name="Otillar R."/>
            <person name="Lindquist E.A."/>
            <person name="Sun H."/>
            <person name="LaButti K.M."/>
            <person name="Schmutz J."/>
            <person name="Jabbour D."/>
            <person name="Luo H."/>
            <person name="Baker S.E."/>
            <person name="Pisabarro A.G."/>
            <person name="Walton J.D."/>
            <person name="Blanchette R.A."/>
            <person name="Henrissat B."/>
            <person name="Martin F."/>
            <person name="Cullen D."/>
            <person name="Hibbett D.S."/>
            <person name="Grigoriev I.V."/>
        </authorList>
    </citation>
    <scope>NUCLEOTIDE SEQUENCE [LARGE SCALE GENOMIC DNA]</scope>
    <source>
        <strain evidence="4">PC15</strain>
    </source>
</reference>
<dbReference type="AlphaFoldDB" id="A0A067NGH6"/>
<feature type="region of interest" description="Disordered" evidence="1">
    <location>
        <begin position="125"/>
        <end position="232"/>
    </location>
</feature>
<dbReference type="InParanoid" id="A0A067NGH6"/>
<feature type="compositionally biased region" description="Pro residues" evidence="1">
    <location>
        <begin position="61"/>
        <end position="73"/>
    </location>
</feature>
<feature type="compositionally biased region" description="Acidic residues" evidence="1">
    <location>
        <begin position="245"/>
        <end position="254"/>
    </location>
</feature>
<keyword evidence="2" id="KW-0732">Signal</keyword>
<name>A0A067NGH6_PLEO1</name>
<dbReference type="EMBL" id="KL198010">
    <property type="protein sequence ID" value="KDQ26085.1"/>
    <property type="molecule type" value="Genomic_DNA"/>
</dbReference>
<evidence type="ECO:0000256" key="1">
    <source>
        <dbReference type="SAM" id="MobiDB-lite"/>
    </source>
</evidence>
<sequence length="712" mass="76374">MPPKASRCVLVFLLWPACVTPIHALTLSTPLFAADSRGARTSVQARRPSAKAAIDVDVTPPTSPPVPSIPPTPRAVRVSPKKREAPSESPAVAISSNLAPSPVLSRRLSFGTVDVNAEVVVSPKKARRPVATRGEAEASPEVEASTPSKRAGFKRRSTIKASKQSLSSANAARDRRRANPAKRIRPIACRDSVDKVSKTSPIDIPSKGVPASSPPLSDGGEDELWPDTPRPSGVLAMLDLEAEEAVDGDNEDDGGLQNDAIGDWLDDSPPPRRVAQKAPKSSTAGAPAKGGKGNASVDCVQPPVVAAVDGPSADVFAAAHGTGTQDNPIFYMDSDIDDADEHPVASQAEETLQEVDVIDFPSIPPILTGILDYLKSSGRIQNIQFSELRPKYTAQDEAPAKMPQIETVLSKMKNEYAMVPIFDSLLFRGLGVYVNPLTADPKLFHVVGQKVVFSSGVDKGNPAVFVMPIVVKECNLLAPVVVNEKWGDGVHLKLTGWVFNEVFELFSSFIGSVLNLDSVYAYMTSLSLQFTSLKGKSNSSTDARTPRTPGKTAQDALSFAEPHRTPRRTTARTPVDVRYPHVYGPYNKIPVYDGRSRYGDFRLEEKQWASLSSMPLYGAPVSVPGRAHDNSCPAEITPATAEQYKVALVAFTMGTFKPSDDLNATQVSFNLIFSILLGTCLEHRSPRNIVTLEKINSLRASAAAAAQAQAFS</sequence>
<dbReference type="STRING" id="1137138.A0A067NGH6"/>
<feature type="region of interest" description="Disordered" evidence="1">
    <location>
        <begin position="43"/>
        <end position="91"/>
    </location>
</feature>
<accession>A0A067NGH6</accession>
<dbReference type="VEuPathDB" id="FungiDB:PLEOSDRAFT_169887"/>
<feature type="compositionally biased region" description="Basic residues" evidence="1">
    <location>
        <begin position="174"/>
        <end position="185"/>
    </location>
</feature>
<organism evidence="3 4">
    <name type="scientific">Pleurotus ostreatus (strain PC15)</name>
    <name type="common">Oyster mushroom</name>
    <dbReference type="NCBI Taxonomy" id="1137138"/>
    <lineage>
        <taxon>Eukaryota</taxon>
        <taxon>Fungi</taxon>
        <taxon>Dikarya</taxon>
        <taxon>Basidiomycota</taxon>
        <taxon>Agaricomycotina</taxon>
        <taxon>Agaricomycetes</taxon>
        <taxon>Agaricomycetidae</taxon>
        <taxon>Agaricales</taxon>
        <taxon>Pleurotineae</taxon>
        <taxon>Pleurotaceae</taxon>
        <taxon>Pleurotus</taxon>
    </lineage>
</organism>
<feature type="signal peptide" evidence="2">
    <location>
        <begin position="1"/>
        <end position="24"/>
    </location>
</feature>
<protein>
    <submittedName>
        <fullName evidence="3">Uncharacterized protein</fullName>
    </submittedName>
</protein>
<feature type="region of interest" description="Disordered" evidence="1">
    <location>
        <begin position="534"/>
        <end position="570"/>
    </location>
</feature>
<feature type="compositionally biased region" description="Polar residues" evidence="1">
    <location>
        <begin position="159"/>
        <end position="168"/>
    </location>
</feature>
<evidence type="ECO:0000256" key="2">
    <source>
        <dbReference type="SAM" id="SignalP"/>
    </source>
</evidence>
<feature type="chain" id="PRO_5001646590" evidence="2">
    <location>
        <begin position="25"/>
        <end position="712"/>
    </location>
</feature>
<dbReference type="HOGENOM" id="CLU_387837_0_0_1"/>
<evidence type="ECO:0000313" key="4">
    <source>
        <dbReference type="Proteomes" id="UP000027073"/>
    </source>
</evidence>
<feature type="region of interest" description="Disordered" evidence="1">
    <location>
        <begin position="245"/>
        <end position="295"/>
    </location>
</feature>
<evidence type="ECO:0000313" key="3">
    <source>
        <dbReference type="EMBL" id="KDQ26085.1"/>
    </source>
</evidence>
<dbReference type="Proteomes" id="UP000027073">
    <property type="component" value="Unassembled WGS sequence"/>
</dbReference>